<dbReference type="InterPro" id="IPR030127">
    <property type="entry name" value="MTSS1/MTSS2"/>
</dbReference>
<feature type="compositionally biased region" description="Low complexity" evidence="2">
    <location>
        <begin position="561"/>
        <end position="583"/>
    </location>
</feature>
<feature type="region of interest" description="Disordered" evidence="2">
    <location>
        <begin position="335"/>
        <end position="652"/>
    </location>
</feature>
<dbReference type="InterPro" id="IPR013606">
    <property type="entry name" value="I-BAR_dom"/>
</dbReference>
<dbReference type="GO" id="GO:0009898">
    <property type="term" value="C:cytoplasmic side of plasma membrane"/>
    <property type="evidence" value="ECO:0007669"/>
    <property type="project" value="TreeGrafter"/>
</dbReference>
<keyword evidence="1" id="KW-0175">Coiled coil</keyword>
<dbReference type="PANTHER" id="PTHR15708">
    <property type="entry name" value="ACTIN BUNDLING/MISSING IN METASTASIS-RELATED"/>
    <property type="match status" value="1"/>
</dbReference>
<evidence type="ECO:0000259" key="3">
    <source>
        <dbReference type="PROSITE" id="PS51338"/>
    </source>
</evidence>
<accession>A0AAU9W0E7</accession>
<feature type="compositionally biased region" description="Low complexity" evidence="2">
    <location>
        <begin position="406"/>
        <end position="430"/>
    </location>
</feature>
<evidence type="ECO:0000256" key="2">
    <source>
        <dbReference type="SAM" id="MobiDB-lite"/>
    </source>
</evidence>
<feature type="compositionally biased region" description="Low complexity" evidence="2">
    <location>
        <begin position="335"/>
        <end position="363"/>
    </location>
</feature>
<evidence type="ECO:0000256" key="1">
    <source>
        <dbReference type="SAM" id="Coils"/>
    </source>
</evidence>
<feature type="coiled-coil region" evidence="1">
    <location>
        <begin position="119"/>
        <end position="146"/>
    </location>
</feature>
<gene>
    <name evidence="4" type="ORF">PMEA_00028886</name>
</gene>
<dbReference type="SUPFAM" id="SSF103657">
    <property type="entry name" value="BAR/IMD domain-like"/>
    <property type="match status" value="1"/>
</dbReference>
<protein>
    <recommendedName>
        <fullName evidence="3">IMD domain-containing protein</fullName>
    </recommendedName>
</protein>
<dbReference type="Pfam" id="PF08397">
    <property type="entry name" value="IMD"/>
    <property type="match status" value="1"/>
</dbReference>
<feature type="compositionally biased region" description="Basic and acidic residues" evidence="2">
    <location>
        <begin position="639"/>
        <end position="652"/>
    </location>
</feature>
<dbReference type="PANTHER" id="PTHR15708:SF4">
    <property type="entry name" value="FI21477P1-RELATED"/>
    <property type="match status" value="1"/>
</dbReference>
<feature type="region of interest" description="Disordered" evidence="2">
    <location>
        <begin position="248"/>
        <end position="294"/>
    </location>
</feature>
<dbReference type="GO" id="GO:0007009">
    <property type="term" value="P:plasma membrane organization"/>
    <property type="evidence" value="ECO:0007669"/>
    <property type="project" value="InterPro"/>
</dbReference>
<dbReference type="GO" id="GO:0003779">
    <property type="term" value="F:actin binding"/>
    <property type="evidence" value="ECO:0007669"/>
    <property type="project" value="InterPro"/>
</dbReference>
<feature type="compositionally biased region" description="Pro residues" evidence="2">
    <location>
        <begin position="278"/>
        <end position="288"/>
    </location>
</feature>
<feature type="compositionally biased region" description="Basic and acidic residues" evidence="2">
    <location>
        <begin position="598"/>
        <end position="624"/>
    </location>
</feature>
<reference evidence="4 5" key="1">
    <citation type="submission" date="2022-05" db="EMBL/GenBank/DDBJ databases">
        <authorList>
            <consortium name="Genoscope - CEA"/>
            <person name="William W."/>
        </authorList>
    </citation>
    <scope>NUCLEOTIDE SEQUENCE [LARGE SCALE GENOMIC DNA]</scope>
</reference>
<feature type="domain" description="IMD" evidence="3">
    <location>
        <begin position="1"/>
        <end position="246"/>
    </location>
</feature>
<dbReference type="AlphaFoldDB" id="A0AAU9W0E7"/>
<dbReference type="InterPro" id="IPR027267">
    <property type="entry name" value="AH/BAR_dom_sf"/>
</dbReference>
<sequence length="652" mass="70993">MGDNADSEGNLIHLILNDLKSSAPVWEDFVGKASKLHSALKATVVAADAFLDAFQRIADLANSSRGCCKDIGGSLTKMVIRHRSVDGKLKGFAGLLNESLIFPLQERLDDWKKSVVQTDKDHAKEYKKAKQELKKATAETSKWQKKVKKGKSEHQEKLDAAMKQASYQQALFEDQEKRFLQRALIEERTRYCMLSTCFRPVVEHEMSMLGELEHLQSVLEDIVRQTKNPTVLPPAGEDLVREFRLSDHHNYDDQSPPPSPTATLTRAASPLHTGRDPPTTPPPPPPSETDPYYNAFSRHYSFSVKHTQTRNKVIGSVTPTTSPKKVAPPRICARSTSFSVSSTSSHSSMSSLGSSIGSPSIESFPQPPTPLLSPGYSGDLQSEPLPPPPFPGAVPTLPHPGKSSDRTSWTTSTDSGCYSSSSGERSPSASLAQVYLPSSIAEHPRSNEPTGRNTQGPQYATPYAVSNTRSRCMSESASAMSPYYQGIAHRRSDSETSSQSSYSGNGEVPAGGMNSSDSGYFSYGGRYHRSNPESIQENSGGWAPQQKAKSTYNRSQSVSGRPSAAQQAHLAALASHAARSRSAPMPPARKSSVPPPCPERRTGLSDGELNKEDQELGEGAHSDEEGLSMLQKQIRRQKKLIEAKAKDKGEQS</sequence>
<evidence type="ECO:0000313" key="4">
    <source>
        <dbReference type="EMBL" id="CAH3042574.1"/>
    </source>
</evidence>
<dbReference type="EMBL" id="CALNXJ010000006">
    <property type="protein sequence ID" value="CAH3042574.1"/>
    <property type="molecule type" value="Genomic_DNA"/>
</dbReference>
<dbReference type="Proteomes" id="UP001159428">
    <property type="component" value="Unassembled WGS sequence"/>
</dbReference>
<keyword evidence="5" id="KW-1185">Reference proteome</keyword>
<evidence type="ECO:0000313" key="5">
    <source>
        <dbReference type="Proteomes" id="UP001159428"/>
    </source>
</evidence>
<dbReference type="Gene3D" id="1.20.1270.60">
    <property type="entry name" value="Arfaptin homology (AH) domain/BAR domain"/>
    <property type="match status" value="1"/>
</dbReference>
<dbReference type="GO" id="GO:0015629">
    <property type="term" value="C:actin cytoskeleton"/>
    <property type="evidence" value="ECO:0007669"/>
    <property type="project" value="TreeGrafter"/>
</dbReference>
<dbReference type="GO" id="GO:0005543">
    <property type="term" value="F:phospholipid binding"/>
    <property type="evidence" value="ECO:0007669"/>
    <property type="project" value="TreeGrafter"/>
</dbReference>
<comment type="caution">
    <text evidence="4">The sequence shown here is derived from an EMBL/GenBank/DDBJ whole genome shotgun (WGS) entry which is preliminary data.</text>
</comment>
<feature type="compositionally biased region" description="Polar residues" evidence="2">
    <location>
        <begin position="447"/>
        <end position="479"/>
    </location>
</feature>
<proteinExistence type="predicted"/>
<name>A0AAU9W0E7_9CNID</name>
<organism evidence="4 5">
    <name type="scientific">Pocillopora meandrina</name>
    <dbReference type="NCBI Taxonomy" id="46732"/>
    <lineage>
        <taxon>Eukaryota</taxon>
        <taxon>Metazoa</taxon>
        <taxon>Cnidaria</taxon>
        <taxon>Anthozoa</taxon>
        <taxon>Hexacorallia</taxon>
        <taxon>Scleractinia</taxon>
        <taxon>Astrocoeniina</taxon>
        <taxon>Pocilloporidae</taxon>
        <taxon>Pocillopora</taxon>
    </lineage>
</organism>
<dbReference type="PROSITE" id="PS51338">
    <property type="entry name" value="IMD"/>
    <property type="match status" value="1"/>
</dbReference>
<feature type="compositionally biased region" description="Polar residues" evidence="2">
    <location>
        <begin position="547"/>
        <end position="560"/>
    </location>
</feature>
<dbReference type="GO" id="GO:0030031">
    <property type="term" value="P:cell projection assembly"/>
    <property type="evidence" value="ECO:0007669"/>
    <property type="project" value="TreeGrafter"/>
</dbReference>